<dbReference type="Proteomes" id="UP000807025">
    <property type="component" value="Unassembled WGS sequence"/>
</dbReference>
<gene>
    <name evidence="1" type="ORF">BDN71DRAFT_806873</name>
</gene>
<comment type="caution">
    <text evidence="1">The sequence shown here is derived from an EMBL/GenBank/DDBJ whole genome shotgun (WGS) entry which is preliminary data.</text>
</comment>
<proteinExistence type="predicted"/>
<dbReference type="AlphaFoldDB" id="A0A9P5ZWU4"/>
<keyword evidence="2" id="KW-1185">Reference proteome</keyword>
<dbReference type="EMBL" id="MU154557">
    <property type="protein sequence ID" value="KAF9495927.1"/>
    <property type="molecule type" value="Genomic_DNA"/>
</dbReference>
<evidence type="ECO:0000313" key="1">
    <source>
        <dbReference type="EMBL" id="KAF9495927.1"/>
    </source>
</evidence>
<dbReference type="OrthoDB" id="3184970at2759"/>
<evidence type="ECO:0000313" key="2">
    <source>
        <dbReference type="Proteomes" id="UP000807025"/>
    </source>
</evidence>
<accession>A0A9P5ZWU4</accession>
<evidence type="ECO:0008006" key="3">
    <source>
        <dbReference type="Google" id="ProtNLM"/>
    </source>
</evidence>
<sequence length="251" mass="28101">MGSRHWEMCTLPFPLVNRPRHMLNICKLTVTREGLPTCPAEEGCRLLVDVNIKCSDGTSYGAHARNLEFHCDSFPLRSFDSDPDPNDLVEEIIVEEDGQTMALLCKFIHRQRQPDLETLDWPQFAKLAAAVEKYGVFAAMEVCKMKMSSSIETHPYDVHLYASAANYDSLSTKSLGLCMESHPLECFIRANEAGLLDLRDKAALKTLDLTVEAAVSALKNSANWTFTFAAWVSRTTFPPASSCIRFCPDCR</sequence>
<name>A0A9P5ZWU4_PLEER</name>
<protein>
    <recommendedName>
        <fullName evidence="3">BTB domain-containing protein</fullName>
    </recommendedName>
</protein>
<organism evidence="1 2">
    <name type="scientific">Pleurotus eryngii</name>
    <name type="common">Boletus of the steppes</name>
    <dbReference type="NCBI Taxonomy" id="5323"/>
    <lineage>
        <taxon>Eukaryota</taxon>
        <taxon>Fungi</taxon>
        <taxon>Dikarya</taxon>
        <taxon>Basidiomycota</taxon>
        <taxon>Agaricomycotina</taxon>
        <taxon>Agaricomycetes</taxon>
        <taxon>Agaricomycetidae</taxon>
        <taxon>Agaricales</taxon>
        <taxon>Pleurotineae</taxon>
        <taxon>Pleurotaceae</taxon>
        <taxon>Pleurotus</taxon>
    </lineage>
</organism>
<reference evidence="1" key="1">
    <citation type="submission" date="2020-11" db="EMBL/GenBank/DDBJ databases">
        <authorList>
            <consortium name="DOE Joint Genome Institute"/>
            <person name="Ahrendt S."/>
            <person name="Riley R."/>
            <person name="Andreopoulos W."/>
            <person name="Labutti K."/>
            <person name="Pangilinan J."/>
            <person name="Ruiz-Duenas F.J."/>
            <person name="Barrasa J.M."/>
            <person name="Sanchez-Garcia M."/>
            <person name="Camarero S."/>
            <person name="Miyauchi S."/>
            <person name="Serrano A."/>
            <person name="Linde D."/>
            <person name="Babiker R."/>
            <person name="Drula E."/>
            <person name="Ayuso-Fernandez I."/>
            <person name="Pacheco R."/>
            <person name="Padilla G."/>
            <person name="Ferreira P."/>
            <person name="Barriuso J."/>
            <person name="Kellner H."/>
            <person name="Castanera R."/>
            <person name="Alfaro M."/>
            <person name="Ramirez L."/>
            <person name="Pisabarro A.G."/>
            <person name="Kuo A."/>
            <person name="Tritt A."/>
            <person name="Lipzen A."/>
            <person name="He G."/>
            <person name="Yan M."/>
            <person name="Ng V."/>
            <person name="Cullen D."/>
            <person name="Martin F."/>
            <person name="Rosso M.-N."/>
            <person name="Henrissat B."/>
            <person name="Hibbett D."/>
            <person name="Martinez A.T."/>
            <person name="Grigoriev I.V."/>
        </authorList>
    </citation>
    <scope>NUCLEOTIDE SEQUENCE</scope>
    <source>
        <strain evidence="1">ATCC 90797</strain>
    </source>
</reference>